<dbReference type="HOGENOM" id="CLU_097426_0_0_7"/>
<evidence type="ECO:0000313" key="2">
    <source>
        <dbReference type="EMBL" id="ABC83358.1"/>
    </source>
</evidence>
<dbReference type="STRING" id="290397.Adeh_3592"/>
<dbReference type="KEGG" id="ade:Adeh_3592"/>
<name>Q2IFK2_ANADE</name>
<evidence type="ECO:0000256" key="1">
    <source>
        <dbReference type="SAM" id="MobiDB-lite"/>
    </source>
</evidence>
<gene>
    <name evidence="2" type="ordered locus">Adeh_3592</name>
</gene>
<dbReference type="eggNOG" id="ENOG50309GY">
    <property type="taxonomic scope" value="Bacteria"/>
</dbReference>
<sequence length="249" mass="27474">MGESPFTARGCAARAAEVTVQGRRAPLRRAVQPPAGPPTEEGRDAVSDKILVGKSAQEWFREAIAEALSHRRLKIQEVTEFYLVNLLTGFLEKERLFVEEADGTVRAEPLALILVKALQADRAARARELRRLGDTALFVSGFFGDSLARSLVDVDYYIAMGERAYGTLAGTERRPGLDGLYEELAGRFGDFVDLFAEIAELSDLRSNRGLLRLYERFLATRSERVAERLRARGVALFGGPGAPPRGLKH</sequence>
<protein>
    <submittedName>
        <fullName evidence="2">Uncharacterized protein</fullName>
    </submittedName>
</protein>
<proteinExistence type="predicted"/>
<dbReference type="Proteomes" id="UP000001935">
    <property type="component" value="Chromosome"/>
</dbReference>
<feature type="region of interest" description="Disordered" evidence="1">
    <location>
        <begin position="25"/>
        <end position="45"/>
    </location>
</feature>
<accession>Q2IFK2</accession>
<organism evidence="2 3">
    <name type="scientific">Anaeromyxobacter dehalogenans (strain 2CP-C)</name>
    <dbReference type="NCBI Taxonomy" id="290397"/>
    <lineage>
        <taxon>Bacteria</taxon>
        <taxon>Pseudomonadati</taxon>
        <taxon>Myxococcota</taxon>
        <taxon>Myxococcia</taxon>
        <taxon>Myxococcales</taxon>
        <taxon>Cystobacterineae</taxon>
        <taxon>Anaeromyxobacteraceae</taxon>
        <taxon>Anaeromyxobacter</taxon>
    </lineage>
</organism>
<dbReference type="EMBL" id="CP000251">
    <property type="protein sequence ID" value="ABC83358.1"/>
    <property type="molecule type" value="Genomic_DNA"/>
</dbReference>
<dbReference type="AlphaFoldDB" id="Q2IFK2"/>
<evidence type="ECO:0000313" key="3">
    <source>
        <dbReference type="Proteomes" id="UP000001935"/>
    </source>
</evidence>
<reference evidence="2 3" key="1">
    <citation type="submission" date="2006-01" db="EMBL/GenBank/DDBJ databases">
        <title>Complete sequence of Anaeromyxobacter dehalogenans 2CP-C.</title>
        <authorList>
            <consortium name="US DOE Joint Genome Institute"/>
            <person name="Copeland A."/>
            <person name="Lucas S."/>
            <person name="Lapidus A."/>
            <person name="Barry K."/>
            <person name="Detter J.C."/>
            <person name="Glavina T."/>
            <person name="Hammon N."/>
            <person name="Israni S."/>
            <person name="Pitluck S."/>
            <person name="Brettin T."/>
            <person name="Bruce D."/>
            <person name="Han C."/>
            <person name="Tapia R."/>
            <person name="Gilna P."/>
            <person name="Kiss H."/>
            <person name="Schmutz J."/>
            <person name="Larimer F."/>
            <person name="Land M."/>
            <person name="Kyrpides N."/>
            <person name="Anderson I."/>
            <person name="Sanford R.A."/>
            <person name="Ritalahti K.M."/>
            <person name="Thomas H.S."/>
            <person name="Kirby J.R."/>
            <person name="Zhulin I.B."/>
            <person name="Loeffler F.E."/>
            <person name="Richardson P."/>
        </authorList>
    </citation>
    <scope>NUCLEOTIDE SEQUENCE [LARGE SCALE GENOMIC DNA]</scope>
    <source>
        <strain evidence="2 3">2CP-C</strain>
    </source>
</reference>